<keyword evidence="5" id="KW-0862">Zinc</keyword>
<gene>
    <name evidence="10" type="ORF">IWX90DRAFT_86741</name>
</gene>
<evidence type="ECO:0000256" key="3">
    <source>
        <dbReference type="ARBA" id="ARBA00022737"/>
    </source>
</evidence>
<keyword evidence="2" id="KW-0479">Metal-binding</keyword>
<comment type="caution">
    <text evidence="10">The sequence shown here is derived from an EMBL/GenBank/DDBJ whole genome shotgun (WGS) entry which is preliminary data.</text>
</comment>
<dbReference type="SMART" id="SM00355">
    <property type="entry name" value="ZnF_C2H2"/>
    <property type="match status" value="2"/>
</dbReference>
<sequence length="215" mass="24397">MHVQSTTPALEISRATAMSQHLTPERPREQPARFHINDSDHGSNFQGESESASALDNSNMSTSDSASTRRHRCTICGMQFGRTEHVKRHTRTKHTLEKPFACTMCGRRFSRRDNMAQHQETQHTFSLNSVRVKAKDKNKVEAYVKMEDEDEIEAASRNLRESSTDSNSSGVLGCCRAAAAACGTSNRISEEERIHDLRHWFPVQSNPHHHHHHDQ</sequence>
<organism evidence="10 11">
    <name type="scientific">Phyllosticta citrichinensis</name>
    <dbReference type="NCBI Taxonomy" id="1130410"/>
    <lineage>
        <taxon>Eukaryota</taxon>
        <taxon>Fungi</taxon>
        <taxon>Dikarya</taxon>
        <taxon>Ascomycota</taxon>
        <taxon>Pezizomycotina</taxon>
        <taxon>Dothideomycetes</taxon>
        <taxon>Dothideomycetes incertae sedis</taxon>
        <taxon>Botryosphaeriales</taxon>
        <taxon>Phyllostictaceae</taxon>
        <taxon>Phyllosticta</taxon>
    </lineage>
</organism>
<dbReference type="InterPro" id="IPR051059">
    <property type="entry name" value="VerF-like"/>
</dbReference>
<keyword evidence="4 7" id="KW-0863">Zinc-finger</keyword>
<dbReference type="Pfam" id="PF00096">
    <property type="entry name" value="zf-C2H2"/>
    <property type="match status" value="2"/>
</dbReference>
<protein>
    <recommendedName>
        <fullName evidence="9">C2H2-type domain-containing protein</fullName>
    </recommendedName>
</protein>
<dbReference type="PROSITE" id="PS00028">
    <property type="entry name" value="ZINC_FINGER_C2H2_1"/>
    <property type="match status" value="2"/>
</dbReference>
<evidence type="ECO:0000256" key="5">
    <source>
        <dbReference type="ARBA" id="ARBA00022833"/>
    </source>
</evidence>
<dbReference type="PANTHER" id="PTHR40626">
    <property type="entry name" value="MIP31509P"/>
    <property type="match status" value="1"/>
</dbReference>
<feature type="domain" description="C2H2-type" evidence="9">
    <location>
        <begin position="100"/>
        <end position="124"/>
    </location>
</feature>
<dbReference type="PROSITE" id="PS50157">
    <property type="entry name" value="ZINC_FINGER_C2H2_2"/>
    <property type="match status" value="2"/>
</dbReference>
<evidence type="ECO:0000256" key="2">
    <source>
        <dbReference type="ARBA" id="ARBA00022723"/>
    </source>
</evidence>
<dbReference type="PANTHER" id="PTHR40626:SF13">
    <property type="entry name" value="RESPIRATION FACTOR 2-RELATED"/>
    <property type="match status" value="1"/>
</dbReference>
<name>A0ABR1XFP6_9PEZI</name>
<evidence type="ECO:0000259" key="9">
    <source>
        <dbReference type="PROSITE" id="PS50157"/>
    </source>
</evidence>
<evidence type="ECO:0000256" key="7">
    <source>
        <dbReference type="PROSITE-ProRule" id="PRU00042"/>
    </source>
</evidence>
<evidence type="ECO:0000256" key="6">
    <source>
        <dbReference type="ARBA" id="ARBA00023242"/>
    </source>
</evidence>
<dbReference type="InterPro" id="IPR013087">
    <property type="entry name" value="Znf_C2H2_type"/>
</dbReference>
<evidence type="ECO:0000313" key="10">
    <source>
        <dbReference type="EMBL" id="KAK8152098.1"/>
    </source>
</evidence>
<accession>A0ABR1XFP6</accession>
<dbReference type="InterPro" id="IPR036236">
    <property type="entry name" value="Znf_C2H2_sf"/>
</dbReference>
<feature type="compositionally biased region" description="Basic and acidic residues" evidence="8">
    <location>
        <begin position="23"/>
        <end position="41"/>
    </location>
</feature>
<evidence type="ECO:0000256" key="1">
    <source>
        <dbReference type="ARBA" id="ARBA00004123"/>
    </source>
</evidence>
<proteinExistence type="predicted"/>
<feature type="region of interest" description="Disordered" evidence="8">
    <location>
        <begin position="1"/>
        <end position="69"/>
    </location>
</feature>
<dbReference type="Gene3D" id="3.30.160.60">
    <property type="entry name" value="Classic Zinc Finger"/>
    <property type="match status" value="2"/>
</dbReference>
<keyword evidence="3" id="KW-0677">Repeat</keyword>
<feature type="compositionally biased region" description="Polar residues" evidence="8">
    <location>
        <begin position="42"/>
        <end position="66"/>
    </location>
</feature>
<keyword evidence="11" id="KW-1185">Reference proteome</keyword>
<dbReference type="EMBL" id="JBBWUH010000015">
    <property type="protein sequence ID" value="KAK8152098.1"/>
    <property type="molecule type" value="Genomic_DNA"/>
</dbReference>
<evidence type="ECO:0000256" key="4">
    <source>
        <dbReference type="ARBA" id="ARBA00022771"/>
    </source>
</evidence>
<keyword evidence="6" id="KW-0539">Nucleus</keyword>
<reference evidence="10 11" key="1">
    <citation type="journal article" date="2022" name="G3 (Bethesda)">
        <title>Enemy or ally: a genomic approach to elucidate the lifestyle of Phyllosticta citrichinaensis.</title>
        <authorList>
            <person name="Buijs V.A."/>
            <person name="Groenewald J.Z."/>
            <person name="Haridas S."/>
            <person name="LaButti K.M."/>
            <person name="Lipzen A."/>
            <person name="Martin F.M."/>
            <person name="Barry K."/>
            <person name="Grigoriev I.V."/>
            <person name="Crous P.W."/>
            <person name="Seidl M.F."/>
        </authorList>
    </citation>
    <scope>NUCLEOTIDE SEQUENCE [LARGE SCALE GENOMIC DNA]</scope>
    <source>
        <strain evidence="10 11">CBS 129764</strain>
    </source>
</reference>
<comment type="subcellular location">
    <subcellularLocation>
        <location evidence="1">Nucleus</location>
    </subcellularLocation>
</comment>
<feature type="domain" description="C2H2-type" evidence="9">
    <location>
        <begin position="71"/>
        <end position="99"/>
    </location>
</feature>
<dbReference type="SUPFAM" id="SSF57667">
    <property type="entry name" value="beta-beta-alpha zinc fingers"/>
    <property type="match status" value="1"/>
</dbReference>
<evidence type="ECO:0000256" key="8">
    <source>
        <dbReference type="SAM" id="MobiDB-lite"/>
    </source>
</evidence>
<dbReference type="Proteomes" id="UP001456524">
    <property type="component" value="Unassembled WGS sequence"/>
</dbReference>
<evidence type="ECO:0000313" key="11">
    <source>
        <dbReference type="Proteomes" id="UP001456524"/>
    </source>
</evidence>